<dbReference type="InterPro" id="IPR029063">
    <property type="entry name" value="SAM-dependent_MTases_sf"/>
</dbReference>
<feature type="compositionally biased region" description="Basic and acidic residues" evidence="1">
    <location>
        <begin position="21"/>
        <end position="48"/>
    </location>
</feature>
<reference evidence="3 4" key="1">
    <citation type="submission" date="2020-08" db="EMBL/GenBank/DDBJ databases">
        <title>Genomic Encyclopedia of Type Strains, Phase III (KMG-III): the genomes of soil and plant-associated and newly described type strains.</title>
        <authorList>
            <person name="Whitman W."/>
        </authorList>
    </citation>
    <scope>NUCLEOTIDE SEQUENCE [LARGE SCALE GENOMIC DNA]</scope>
    <source>
        <strain evidence="3 4">CECT 3303</strain>
    </source>
</reference>
<gene>
    <name evidence="3" type="ORF">FHS22_002015</name>
</gene>
<keyword evidence="3" id="KW-0808">Transferase</keyword>
<dbReference type="Gene3D" id="3.40.50.150">
    <property type="entry name" value="Vaccinia Virus protein VP39"/>
    <property type="match status" value="1"/>
</dbReference>
<dbReference type="Pfam" id="PF08242">
    <property type="entry name" value="Methyltransf_12"/>
    <property type="match status" value="1"/>
</dbReference>
<dbReference type="GO" id="GO:0008168">
    <property type="term" value="F:methyltransferase activity"/>
    <property type="evidence" value="ECO:0007669"/>
    <property type="project" value="UniProtKB-KW"/>
</dbReference>
<dbReference type="SUPFAM" id="SSF53335">
    <property type="entry name" value="S-adenosyl-L-methionine-dependent methyltransferases"/>
    <property type="match status" value="1"/>
</dbReference>
<evidence type="ECO:0000313" key="3">
    <source>
        <dbReference type="EMBL" id="MBB5962747.1"/>
    </source>
</evidence>
<evidence type="ECO:0000256" key="1">
    <source>
        <dbReference type="SAM" id="MobiDB-lite"/>
    </source>
</evidence>
<feature type="region of interest" description="Disordered" evidence="1">
    <location>
        <begin position="1"/>
        <end position="55"/>
    </location>
</feature>
<accession>A0A841D320</accession>
<dbReference type="PANTHER" id="PTHR43861:SF1">
    <property type="entry name" value="TRANS-ACONITATE 2-METHYLTRANSFERASE"/>
    <property type="match status" value="1"/>
</dbReference>
<feature type="domain" description="Methyltransferase type 12" evidence="2">
    <location>
        <begin position="91"/>
        <end position="188"/>
    </location>
</feature>
<name>A0A841D320_PLAVE</name>
<comment type="caution">
    <text evidence="3">The sequence shown here is derived from an EMBL/GenBank/DDBJ whole genome shotgun (WGS) entry which is preliminary data.</text>
</comment>
<protein>
    <submittedName>
        <fullName evidence="3">SAM-dependent methyltransferase</fullName>
    </submittedName>
</protein>
<dbReference type="EMBL" id="JACHJJ010000005">
    <property type="protein sequence ID" value="MBB5962747.1"/>
    <property type="molecule type" value="Genomic_DNA"/>
</dbReference>
<dbReference type="AlphaFoldDB" id="A0A841D320"/>
<dbReference type="InterPro" id="IPR013217">
    <property type="entry name" value="Methyltransf_12"/>
</dbReference>
<dbReference type="RefSeq" id="WP_184940407.1">
    <property type="nucleotide sequence ID" value="NZ_BAAAWZ010000001.1"/>
</dbReference>
<dbReference type="PANTHER" id="PTHR43861">
    <property type="entry name" value="TRANS-ACONITATE 2-METHYLTRANSFERASE-RELATED"/>
    <property type="match status" value="1"/>
</dbReference>
<organism evidence="3 4">
    <name type="scientific">Planomonospora venezuelensis</name>
    <dbReference type="NCBI Taxonomy" id="1999"/>
    <lineage>
        <taxon>Bacteria</taxon>
        <taxon>Bacillati</taxon>
        <taxon>Actinomycetota</taxon>
        <taxon>Actinomycetes</taxon>
        <taxon>Streptosporangiales</taxon>
        <taxon>Streptosporangiaceae</taxon>
        <taxon>Planomonospora</taxon>
    </lineage>
</organism>
<dbReference type="Proteomes" id="UP000562352">
    <property type="component" value="Unassembled WGS sequence"/>
</dbReference>
<keyword evidence="4" id="KW-1185">Reference proteome</keyword>
<evidence type="ECO:0000313" key="4">
    <source>
        <dbReference type="Proteomes" id="UP000562352"/>
    </source>
</evidence>
<sequence length="334" mass="34943">MERPESRHSHAPRTHAAPPSRSRDHGQEHGHDHGHDHSHDHGRQESRAHGAGPQDGLAEVLDLDAELFAPYLTAVTGRLARLAGDGVASVVDLGAGTGTGTFALLERFPAARVTAVDSSPEMLAHLSGAARTRGLGDRVRTLEADAGAGLPGVADADLVWASASLHHLDDPAAALAGIRAALRPGGLLAVAELDGMPYFLPEDAVPDRPGLEARCREALAALHADRLPHLGADWGALLAAAGFAVEEEHTEHLELRAPLPPAAGRYAHLVLGRVRGALDGRIDPADLAALGVLLDGGPQDVRRRGDLVVRSTRRLWAARTQPARGRVAKSGDGG</sequence>
<dbReference type="CDD" id="cd02440">
    <property type="entry name" value="AdoMet_MTases"/>
    <property type="match status" value="1"/>
</dbReference>
<keyword evidence="3" id="KW-0489">Methyltransferase</keyword>
<evidence type="ECO:0000259" key="2">
    <source>
        <dbReference type="Pfam" id="PF08242"/>
    </source>
</evidence>
<dbReference type="GO" id="GO:0032259">
    <property type="term" value="P:methylation"/>
    <property type="evidence" value="ECO:0007669"/>
    <property type="project" value="UniProtKB-KW"/>
</dbReference>
<proteinExistence type="predicted"/>